<evidence type="ECO:0000256" key="6">
    <source>
        <dbReference type="SAM" id="Phobius"/>
    </source>
</evidence>
<dbReference type="EMBL" id="BPLR01005432">
    <property type="protein sequence ID" value="GIY02299.1"/>
    <property type="molecule type" value="Genomic_DNA"/>
</dbReference>
<gene>
    <name evidence="7" type="ORF">CEXT_663541</name>
</gene>
<dbReference type="PANTHER" id="PTHR43461">
    <property type="entry name" value="TRANSMEMBRANE PROTEIN 256"/>
    <property type="match status" value="1"/>
</dbReference>
<evidence type="ECO:0000256" key="2">
    <source>
        <dbReference type="ARBA" id="ARBA00006208"/>
    </source>
</evidence>
<keyword evidence="4 6" id="KW-1133">Transmembrane helix</keyword>
<proteinExistence type="inferred from homology"/>
<evidence type="ECO:0000313" key="7">
    <source>
        <dbReference type="EMBL" id="GIY02299.1"/>
    </source>
</evidence>
<sequence length="162" mass="17560">MGYETSLDYINPIKLWNSVYDKVTLKPNKKVISTQTVPAVPVNMNLGRIAGSLFIRLAGVSGAVAVAMGAYGSHGFYPKPDVPPELKDVYKTANYYHFLHSLALLGVPLTRRPNLVGGLLTTGMVIFCGTCYAYALTGNKSIVQFTPYGGMILIVAWLAMVL</sequence>
<feature type="transmembrane region" description="Helical" evidence="6">
    <location>
        <begin position="142"/>
        <end position="161"/>
    </location>
</feature>
<dbReference type="Proteomes" id="UP001054945">
    <property type="component" value="Unassembled WGS sequence"/>
</dbReference>
<keyword evidence="3 6" id="KW-0812">Transmembrane</keyword>
<keyword evidence="5 6" id="KW-0472">Membrane</keyword>
<feature type="transmembrane region" description="Helical" evidence="6">
    <location>
        <begin position="93"/>
        <end position="109"/>
    </location>
</feature>
<evidence type="ECO:0000256" key="5">
    <source>
        <dbReference type="ARBA" id="ARBA00023136"/>
    </source>
</evidence>
<feature type="transmembrane region" description="Helical" evidence="6">
    <location>
        <begin position="116"/>
        <end position="136"/>
    </location>
</feature>
<keyword evidence="8" id="KW-1185">Reference proteome</keyword>
<comment type="similarity">
    <text evidence="2">Belongs to the TMEM256 family.</text>
</comment>
<evidence type="ECO:0000256" key="4">
    <source>
        <dbReference type="ARBA" id="ARBA00022989"/>
    </source>
</evidence>
<evidence type="ECO:0000256" key="1">
    <source>
        <dbReference type="ARBA" id="ARBA00004141"/>
    </source>
</evidence>
<protein>
    <submittedName>
        <fullName evidence="7">Transmembrane protein 256 homolog</fullName>
    </submittedName>
</protein>
<evidence type="ECO:0000256" key="3">
    <source>
        <dbReference type="ARBA" id="ARBA00022692"/>
    </source>
</evidence>
<dbReference type="InterPro" id="IPR006696">
    <property type="entry name" value="DUF423"/>
</dbReference>
<reference evidence="7 8" key="1">
    <citation type="submission" date="2021-06" db="EMBL/GenBank/DDBJ databases">
        <title>Caerostris extrusa draft genome.</title>
        <authorList>
            <person name="Kono N."/>
            <person name="Arakawa K."/>
        </authorList>
    </citation>
    <scope>NUCLEOTIDE SEQUENCE [LARGE SCALE GENOMIC DNA]</scope>
</reference>
<evidence type="ECO:0000313" key="8">
    <source>
        <dbReference type="Proteomes" id="UP001054945"/>
    </source>
</evidence>
<dbReference type="AlphaFoldDB" id="A0AAV4PZ21"/>
<dbReference type="Pfam" id="PF04241">
    <property type="entry name" value="DUF423"/>
    <property type="match status" value="1"/>
</dbReference>
<accession>A0AAV4PZ21</accession>
<name>A0AAV4PZ21_CAEEX</name>
<organism evidence="7 8">
    <name type="scientific">Caerostris extrusa</name>
    <name type="common">Bark spider</name>
    <name type="synonym">Caerostris bankana</name>
    <dbReference type="NCBI Taxonomy" id="172846"/>
    <lineage>
        <taxon>Eukaryota</taxon>
        <taxon>Metazoa</taxon>
        <taxon>Ecdysozoa</taxon>
        <taxon>Arthropoda</taxon>
        <taxon>Chelicerata</taxon>
        <taxon>Arachnida</taxon>
        <taxon>Araneae</taxon>
        <taxon>Araneomorphae</taxon>
        <taxon>Entelegynae</taxon>
        <taxon>Araneoidea</taxon>
        <taxon>Araneidae</taxon>
        <taxon>Caerostris</taxon>
    </lineage>
</organism>
<comment type="subcellular location">
    <subcellularLocation>
        <location evidence="1">Membrane</location>
        <topology evidence="1">Multi-pass membrane protein</topology>
    </subcellularLocation>
</comment>
<feature type="transmembrane region" description="Helical" evidence="6">
    <location>
        <begin position="53"/>
        <end position="73"/>
    </location>
</feature>
<comment type="caution">
    <text evidence="7">The sequence shown here is derived from an EMBL/GenBank/DDBJ whole genome shotgun (WGS) entry which is preliminary data.</text>
</comment>
<dbReference type="PANTHER" id="PTHR43461:SF1">
    <property type="entry name" value="TRANSMEMBRANE PROTEIN 256"/>
    <property type="match status" value="1"/>
</dbReference>
<dbReference type="GO" id="GO:0016020">
    <property type="term" value="C:membrane"/>
    <property type="evidence" value="ECO:0007669"/>
    <property type="project" value="UniProtKB-SubCell"/>
</dbReference>